<organism evidence="1">
    <name type="scientific">Solanum chacoense</name>
    <name type="common">Chaco potato</name>
    <dbReference type="NCBI Taxonomy" id="4108"/>
    <lineage>
        <taxon>Eukaryota</taxon>
        <taxon>Viridiplantae</taxon>
        <taxon>Streptophyta</taxon>
        <taxon>Embryophyta</taxon>
        <taxon>Tracheophyta</taxon>
        <taxon>Spermatophyta</taxon>
        <taxon>Magnoliopsida</taxon>
        <taxon>eudicotyledons</taxon>
        <taxon>Gunneridae</taxon>
        <taxon>Pentapetalae</taxon>
        <taxon>asterids</taxon>
        <taxon>lamiids</taxon>
        <taxon>Solanales</taxon>
        <taxon>Solanaceae</taxon>
        <taxon>Solanoideae</taxon>
        <taxon>Solaneae</taxon>
        <taxon>Solanum</taxon>
    </lineage>
</organism>
<accession>A0A0V0GIN7</accession>
<proteinExistence type="predicted"/>
<name>A0A0V0GIN7_SOLCH</name>
<protein>
    <submittedName>
        <fullName evidence="1">Putative ovule protein</fullName>
    </submittedName>
</protein>
<dbReference type="EMBL" id="GEDG01037485">
    <property type="protein sequence ID" value="JAP08101.1"/>
    <property type="molecule type" value="Transcribed_RNA"/>
</dbReference>
<sequence>NIFSISSLCAISLGLDKDLNFKIACSAASLTAGYRRRASADKARRSDSNTAIKAISFETPFSLYLSIYLYLYLSNRDGLWVLEK</sequence>
<evidence type="ECO:0000313" key="1">
    <source>
        <dbReference type="EMBL" id="JAP08101.1"/>
    </source>
</evidence>
<dbReference type="AlphaFoldDB" id="A0A0V0GIN7"/>
<feature type="non-terminal residue" evidence="1">
    <location>
        <position position="1"/>
    </location>
</feature>
<reference evidence="1" key="1">
    <citation type="submission" date="2015-12" db="EMBL/GenBank/DDBJ databases">
        <title>Gene expression during late stages of embryo sac development: a critical building block for successful pollen-pistil interactions.</title>
        <authorList>
            <person name="Liu Y."/>
            <person name="Joly V."/>
            <person name="Sabar M."/>
            <person name="Matton D.P."/>
        </authorList>
    </citation>
    <scope>NUCLEOTIDE SEQUENCE</scope>
</reference>